<comment type="caution">
    <text evidence="9">The sequence shown here is derived from an EMBL/GenBank/DDBJ whole genome shotgun (WGS) entry which is preliminary data.</text>
</comment>
<protein>
    <submittedName>
        <fullName evidence="9">L,D-transpeptidase</fullName>
        <ecNumber evidence="9">2.-.-.-</ecNumber>
    </submittedName>
</protein>
<dbReference type="CDD" id="cd16913">
    <property type="entry name" value="YkuD_like"/>
    <property type="match status" value="1"/>
</dbReference>
<keyword evidence="3 9" id="KW-0808">Transferase</keyword>
<evidence type="ECO:0000256" key="5">
    <source>
        <dbReference type="ARBA" id="ARBA00022984"/>
    </source>
</evidence>
<keyword evidence="5 7" id="KW-0573">Peptidoglycan synthesis</keyword>
<evidence type="ECO:0000313" key="10">
    <source>
        <dbReference type="Proteomes" id="UP001597375"/>
    </source>
</evidence>
<dbReference type="PANTHER" id="PTHR30582:SF2">
    <property type="entry name" value="L,D-TRANSPEPTIDASE YCIB-RELATED"/>
    <property type="match status" value="1"/>
</dbReference>
<name>A0ABW5D6R3_9BACT</name>
<proteinExistence type="inferred from homology"/>
<feature type="active site" description="Proton donor/acceptor" evidence="7">
    <location>
        <position position="202"/>
    </location>
</feature>
<comment type="pathway">
    <text evidence="1 7">Cell wall biogenesis; peptidoglycan biosynthesis.</text>
</comment>
<dbReference type="SUPFAM" id="SSF141523">
    <property type="entry name" value="L,D-transpeptidase catalytic domain-like"/>
    <property type="match status" value="1"/>
</dbReference>
<evidence type="ECO:0000313" key="9">
    <source>
        <dbReference type="EMBL" id="MFD2256068.1"/>
    </source>
</evidence>
<sequence length="239" mass="26609">MPQIRKVAITGKMPYDPQPTSLPVFMLFKKISLLCASGVVALLASCATTKPAEPTLSKTDEGYKNPYEPGSYEHFKAEKDYPKTYNVWTNTQKLPVTDQSNSWLRIDLKAQRALLMNGEEVVMDYPVSTGKSSHPTPPGEYEILEKIADKHSNKYGRIYDAEGNLVNGDANAFEDEIPEGGRFQGAPMKYWMRLTWDGVGHHIGNVKRYPASHACIRGPSKTMPVVFSKLKVGSKVVVK</sequence>
<dbReference type="InterPro" id="IPR005490">
    <property type="entry name" value="LD_TPept_cat_dom"/>
</dbReference>
<dbReference type="GO" id="GO:0016740">
    <property type="term" value="F:transferase activity"/>
    <property type="evidence" value="ECO:0007669"/>
    <property type="project" value="UniProtKB-KW"/>
</dbReference>
<gene>
    <name evidence="9" type="ORF">ACFSSA_05210</name>
</gene>
<dbReference type="InterPro" id="IPR050979">
    <property type="entry name" value="LD-transpeptidase"/>
</dbReference>
<evidence type="ECO:0000256" key="7">
    <source>
        <dbReference type="PROSITE-ProRule" id="PRU01373"/>
    </source>
</evidence>
<reference evidence="10" key="1">
    <citation type="journal article" date="2019" name="Int. J. Syst. Evol. Microbiol.">
        <title>The Global Catalogue of Microorganisms (GCM) 10K type strain sequencing project: providing services to taxonomists for standard genome sequencing and annotation.</title>
        <authorList>
            <consortium name="The Broad Institute Genomics Platform"/>
            <consortium name="The Broad Institute Genome Sequencing Center for Infectious Disease"/>
            <person name="Wu L."/>
            <person name="Ma J."/>
        </authorList>
    </citation>
    <scope>NUCLEOTIDE SEQUENCE [LARGE SCALE GENOMIC DNA]</scope>
    <source>
        <strain evidence="10">CGMCC 4.7106</strain>
    </source>
</reference>
<dbReference type="EMBL" id="JBHUIT010000003">
    <property type="protein sequence ID" value="MFD2256068.1"/>
    <property type="molecule type" value="Genomic_DNA"/>
</dbReference>
<feature type="active site" description="Nucleophile" evidence="7">
    <location>
        <position position="215"/>
    </location>
</feature>
<evidence type="ECO:0000256" key="2">
    <source>
        <dbReference type="ARBA" id="ARBA00005992"/>
    </source>
</evidence>
<dbReference type="Proteomes" id="UP001597375">
    <property type="component" value="Unassembled WGS sequence"/>
</dbReference>
<dbReference type="InterPro" id="IPR038063">
    <property type="entry name" value="Transpep_catalytic_dom"/>
</dbReference>
<evidence type="ECO:0000256" key="1">
    <source>
        <dbReference type="ARBA" id="ARBA00004752"/>
    </source>
</evidence>
<keyword evidence="6 7" id="KW-0961">Cell wall biogenesis/degradation</keyword>
<dbReference type="Pfam" id="PF03734">
    <property type="entry name" value="YkuD"/>
    <property type="match status" value="1"/>
</dbReference>
<feature type="domain" description="L,D-TPase catalytic" evidence="8">
    <location>
        <begin position="102"/>
        <end position="239"/>
    </location>
</feature>
<keyword evidence="10" id="KW-1185">Reference proteome</keyword>
<evidence type="ECO:0000256" key="6">
    <source>
        <dbReference type="ARBA" id="ARBA00023316"/>
    </source>
</evidence>
<keyword evidence="4 7" id="KW-0133">Cell shape</keyword>
<organism evidence="9 10">
    <name type="scientific">Luteolibacter algae</name>
    <dbReference type="NCBI Taxonomy" id="454151"/>
    <lineage>
        <taxon>Bacteria</taxon>
        <taxon>Pseudomonadati</taxon>
        <taxon>Verrucomicrobiota</taxon>
        <taxon>Verrucomicrobiia</taxon>
        <taxon>Verrucomicrobiales</taxon>
        <taxon>Verrucomicrobiaceae</taxon>
        <taxon>Luteolibacter</taxon>
    </lineage>
</organism>
<dbReference type="PANTHER" id="PTHR30582">
    <property type="entry name" value="L,D-TRANSPEPTIDASE"/>
    <property type="match status" value="1"/>
</dbReference>
<evidence type="ECO:0000256" key="3">
    <source>
        <dbReference type="ARBA" id="ARBA00022679"/>
    </source>
</evidence>
<accession>A0ABW5D6R3</accession>
<dbReference type="EC" id="2.-.-.-" evidence="9"/>
<comment type="similarity">
    <text evidence="2">Belongs to the YkuD family.</text>
</comment>
<dbReference type="PROSITE" id="PS52029">
    <property type="entry name" value="LD_TPASE"/>
    <property type="match status" value="1"/>
</dbReference>
<evidence type="ECO:0000256" key="4">
    <source>
        <dbReference type="ARBA" id="ARBA00022960"/>
    </source>
</evidence>
<evidence type="ECO:0000259" key="8">
    <source>
        <dbReference type="PROSITE" id="PS52029"/>
    </source>
</evidence>
<dbReference type="Gene3D" id="2.40.440.10">
    <property type="entry name" value="L,D-transpeptidase catalytic domain-like"/>
    <property type="match status" value="1"/>
</dbReference>